<gene>
    <name evidence="1" type="ORF">OLC1_LOCUS10476</name>
</gene>
<organism evidence="1 2">
    <name type="scientific">Oldenlandia corymbosa var. corymbosa</name>
    <dbReference type="NCBI Taxonomy" id="529605"/>
    <lineage>
        <taxon>Eukaryota</taxon>
        <taxon>Viridiplantae</taxon>
        <taxon>Streptophyta</taxon>
        <taxon>Embryophyta</taxon>
        <taxon>Tracheophyta</taxon>
        <taxon>Spermatophyta</taxon>
        <taxon>Magnoliopsida</taxon>
        <taxon>eudicotyledons</taxon>
        <taxon>Gunneridae</taxon>
        <taxon>Pentapetalae</taxon>
        <taxon>asterids</taxon>
        <taxon>lamiids</taxon>
        <taxon>Gentianales</taxon>
        <taxon>Rubiaceae</taxon>
        <taxon>Rubioideae</taxon>
        <taxon>Spermacoceae</taxon>
        <taxon>Hedyotis-Oldenlandia complex</taxon>
        <taxon>Oldenlandia</taxon>
    </lineage>
</organism>
<dbReference type="Proteomes" id="UP001161247">
    <property type="component" value="Chromosome 3"/>
</dbReference>
<protein>
    <submittedName>
        <fullName evidence="1">OLC1v1037877C1</fullName>
    </submittedName>
</protein>
<dbReference type="PANTHER" id="PTHR33527">
    <property type="entry name" value="OS07G0274300 PROTEIN"/>
    <property type="match status" value="1"/>
</dbReference>
<name>A0AAV1CZ30_OLDCO</name>
<sequence length="276" mass="31568">MDRKLYYLLAVELWRDLYESAQILSFWLWIEQLGFKKFISFLLSLHPPEIDEYADEAVTCLRCMKNHRFVIRAEGNVLPLTSSLLNHKISLQFFHENRATTVRELHKIVSELCVKVLPDLIEDAFKKHAIFDSLTDDLASLGFVDEKSVRNRRAGTSTEDRALFITFSKGYPVSEADGRGFFAALFGDCFEACYMQSANNAHDQPVYAKVVFSSRATIDQILNDAAKAKFKNQWEASLGAQVHAEIQDFPIDDDFGEETLAYLYFSFPICLIFSLS</sequence>
<dbReference type="AlphaFoldDB" id="A0AAV1CZ30"/>
<dbReference type="EMBL" id="OX459120">
    <property type="protein sequence ID" value="CAI9100717.1"/>
    <property type="molecule type" value="Genomic_DNA"/>
</dbReference>
<evidence type="ECO:0000313" key="1">
    <source>
        <dbReference type="EMBL" id="CAI9100717.1"/>
    </source>
</evidence>
<keyword evidence="2" id="KW-1185">Reference proteome</keyword>
<proteinExistence type="predicted"/>
<reference evidence="1" key="1">
    <citation type="submission" date="2023-03" db="EMBL/GenBank/DDBJ databases">
        <authorList>
            <person name="Julca I."/>
        </authorList>
    </citation>
    <scope>NUCLEOTIDE SEQUENCE</scope>
</reference>
<evidence type="ECO:0000313" key="2">
    <source>
        <dbReference type="Proteomes" id="UP001161247"/>
    </source>
</evidence>
<dbReference type="PANTHER" id="PTHR33527:SF14">
    <property type="entry name" value="OS07G0274300 PROTEIN"/>
    <property type="match status" value="1"/>
</dbReference>
<accession>A0AAV1CZ30</accession>